<feature type="domain" description="UspA" evidence="3">
    <location>
        <begin position="149"/>
        <end position="275"/>
    </location>
</feature>
<proteinExistence type="inferred from homology"/>
<organism evidence="4">
    <name type="scientific">uncultured Rubrobacteraceae bacterium</name>
    <dbReference type="NCBI Taxonomy" id="349277"/>
    <lineage>
        <taxon>Bacteria</taxon>
        <taxon>Bacillati</taxon>
        <taxon>Actinomycetota</taxon>
        <taxon>Rubrobacteria</taxon>
        <taxon>Rubrobacterales</taxon>
        <taxon>Rubrobacteraceae</taxon>
        <taxon>environmental samples</taxon>
    </lineage>
</organism>
<feature type="region of interest" description="Disordered" evidence="2">
    <location>
        <begin position="277"/>
        <end position="297"/>
    </location>
</feature>
<evidence type="ECO:0000256" key="1">
    <source>
        <dbReference type="ARBA" id="ARBA00008791"/>
    </source>
</evidence>
<reference evidence="4" key="1">
    <citation type="submission" date="2020-02" db="EMBL/GenBank/DDBJ databases">
        <authorList>
            <person name="Meier V. D."/>
        </authorList>
    </citation>
    <scope>NUCLEOTIDE SEQUENCE</scope>
    <source>
        <strain evidence="4">AVDCRST_MAG25</strain>
    </source>
</reference>
<dbReference type="InterPro" id="IPR006016">
    <property type="entry name" value="UspA"/>
</dbReference>
<dbReference type="EMBL" id="CADCVI010000038">
    <property type="protein sequence ID" value="CAA9458936.1"/>
    <property type="molecule type" value="Genomic_DNA"/>
</dbReference>
<dbReference type="Gene3D" id="3.40.50.620">
    <property type="entry name" value="HUPs"/>
    <property type="match status" value="1"/>
</dbReference>
<evidence type="ECO:0000259" key="3">
    <source>
        <dbReference type="Pfam" id="PF00582"/>
    </source>
</evidence>
<name>A0A6J4QYF6_9ACTN</name>
<dbReference type="SUPFAM" id="SSF52402">
    <property type="entry name" value="Adenine nucleotide alpha hydrolases-like"/>
    <property type="match status" value="3"/>
</dbReference>
<comment type="similarity">
    <text evidence="1">Belongs to the universal stress protein A family.</text>
</comment>
<feature type="compositionally biased region" description="Basic and acidic residues" evidence="2">
    <location>
        <begin position="286"/>
        <end position="296"/>
    </location>
</feature>
<dbReference type="Gene3D" id="3.40.50.12370">
    <property type="match status" value="1"/>
</dbReference>
<dbReference type="InterPro" id="IPR006015">
    <property type="entry name" value="Universal_stress_UspA"/>
</dbReference>
<dbReference type="CDD" id="cd00293">
    <property type="entry name" value="USP-like"/>
    <property type="match status" value="2"/>
</dbReference>
<evidence type="ECO:0000313" key="4">
    <source>
        <dbReference type="EMBL" id="CAA9458936.1"/>
    </source>
</evidence>
<accession>A0A6J4QYF6</accession>
<protein>
    <submittedName>
        <fullName evidence="4">Universal stress protein family</fullName>
    </submittedName>
</protein>
<sequence length="451" mass="47810">MDGFPEKILLATDGPVSMGTATRAAVDLAERGGAELHVVHVWHTVPSPHARGFIRSGLKEIGQDKLEQQVREIVETGGTVAGAHLREGQAVEAIVDQGERIGADLVIAGSRGMGRLGRLALGSVSTGLAHRSHCPVLIVPEGEKAWPPDRVLVGHGSFEDTEQAGFLGARLARTLGVEVELVGVTSESGDAQEKLHDLDRELESRADEIGKVVGTRPRVRALVGNVPETILGLYAGDEKRALLSFGSKVLGGAGRMMVGEPLDEVLNSSRGPILISPELHPASKSRVPEREQDEGPQRPAVLLATDGSEVSLRAAGYAARLADGLDAKLFALYVVDEYLTFRSGVHYGDFIKSLSENGREATGKVRALAEEAGVECEELIVLGRPDRAILTVAEEIEADPIVLGSEGTSRIEHVLIGSVSEEVLRNANRTVLVVGGHPEYARPKGESSGVG</sequence>
<dbReference type="InterPro" id="IPR014729">
    <property type="entry name" value="Rossmann-like_a/b/a_fold"/>
</dbReference>
<dbReference type="PRINTS" id="PR01438">
    <property type="entry name" value="UNVRSLSTRESS"/>
</dbReference>
<feature type="domain" description="UspA" evidence="3">
    <location>
        <begin position="6"/>
        <end position="140"/>
    </location>
</feature>
<dbReference type="PANTHER" id="PTHR46268:SF6">
    <property type="entry name" value="UNIVERSAL STRESS PROTEIN UP12"/>
    <property type="match status" value="1"/>
</dbReference>
<dbReference type="Pfam" id="PF00582">
    <property type="entry name" value="Usp"/>
    <property type="match status" value="3"/>
</dbReference>
<evidence type="ECO:0000256" key="2">
    <source>
        <dbReference type="SAM" id="MobiDB-lite"/>
    </source>
</evidence>
<feature type="domain" description="UspA" evidence="3">
    <location>
        <begin position="301"/>
        <end position="434"/>
    </location>
</feature>
<dbReference type="PANTHER" id="PTHR46268">
    <property type="entry name" value="STRESS RESPONSE PROTEIN NHAX"/>
    <property type="match status" value="1"/>
</dbReference>
<dbReference type="AlphaFoldDB" id="A0A6J4QYF6"/>
<gene>
    <name evidence="4" type="ORF">AVDCRST_MAG25-546</name>
</gene>